<comment type="caution">
    <text evidence="2">The sequence shown here is derived from an EMBL/GenBank/DDBJ whole genome shotgun (WGS) entry which is preliminary data.</text>
</comment>
<sequence length="138" mass="15497">MTSEIDTATIVAERQRYFTPRWFLDLLAARLSLGDTFWIGGFGTVLVFVPFGFALFLVAHWVLSPGQFRILMGGWITFLTLFHAALWTAIVRTAWRTPQVGGWRWVGVLVALFNVAAMATMAYLFWTGAIALVPGLQR</sequence>
<dbReference type="AlphaFoldDB" id="A0A8J3HCR9"/>
<protein>
    <submittedName>
        <fullName evidence="2">Uncharacterized protein</fullName>
    </submittedName>
</protein>
<evidence type="ECO:0000313" key="3">
    <source>
        <dbReference type="Proteomes" id="UP000611500"/>
    </source>
</evidence>
<feature type="transmembrane region" description="Helical" evidence="1">
    <location>
        <begin position="102"/>
        <end position="133"/>
    </location>
</feature>
<feature type="transmembrane region" description="Helical" evidence="1">
    <location>
        <begin position="70"/>
        <end position="90"/>
    </location>
</feature>
<gene>
    <name evidence="2" type="ORF">GCM10010961_43340</name>
</gene>
<keyword evidence="1" id="KW-0812">Transmembrane</keyword>
<organism evidence="2 3">
    <name type="scientific">Pseudodonghicola xiamenensis</name>
    <dbReference type="NCBI Taxonomy" id="337702"/>
    <lineage>
        <taxon>Bacteria</taxon>
        <taxon>Pseudomonadati</taxon>
        <taxon>Pseudomonadota</taxon>
        <taxon>Alphaproteobacteria</taxon>
        <taxon>Rhodobacterales</taxon>
        <taxon>Paracoccaceae</taxon>
        <taxon>Pseudodonghicola</taxon>
    </lineage>
</organism>
<feature type="transmembrane region" description="Helical" evidence="1">
    <location>
        <begin position="37"/>
        <end position="63"/>
    </location>
</feature>
<reference evidence="2" key="1">
    <citation type="journal article" date="2014" name="Int. J. Syst. Evol. Microbiol.">
        <title>Complete genome sequence of Corynebacterium casei LMG S-19264T (=DSM 44701T), isolated from a smear-ripened cheese.</title>
        <authorList>
            <consortium name="US DOE Joint Genome Institute (JGI-PGF)"/>
            <person name="Walter F."/>
            <person name="Albersmeier A."/>
            <person name="Kalinowski J."/>
            <person name="Ruckert C."/>
        </authorList>
    </citation>
    <scope>NUCLEOTIDE SEQUENCE</scope>
    <source>
        <strain evidence="2">CGMCC 1.7081</strain>
    </source>
</reference>
<keyword evidence="1" id="KW-0472">Membrane</keyword>
<evidence type="ECO:0000313" key="2">
    <source>
        <dbReference type="EMBL" id="GHH04736.1"/>
    </source>
</evidence>
<reference evidence="2" key="2">
    <citation type="submission" date="2020-09" db="EMBL/GenBank/DDBJ databases">
        <authorList>
            <person name="Sun Q."/>
            <person name="Zhou Y."/>
        </authorList>
    </citation>
    <scope>NUCLEOTIDE SEQUENCE</scope>
    <source>
        <strain evidence="2">CGMCC 1.7081</strain>
    </source>
</reference>
<dbReference type="Proteomes" id="UP000611500">
    <property type="component" value="Unassembled WGS sequence"/>
</dbReference>
<proteinExistence type="predicted"/>
<name>A0A8J3HCR9_9RHOB</name>
<keyword evidence="1" id="KW-1133">Transmembrane helix</keyword>
<evidence type="ECO:0000256" key="1">
    <source>
        <dbReference type="SAM" id="Phobius"/>
    </source>
</evidence>
<dbReference type="RefSeq" id="WP_028095423.1">
    <property type="nucleotide sequence ID" value="NZ_BNAP01000045.1"/>
</dbReference>
<keyword evidence="3" id="KW-1185">Reference proteome</keyword>
<dbReference type="EMBL" id="BNAP01000045">
    <property type="protein sequence ID" value="GHH04736.1"/>
    <property type="molecule type" value="Genomic_DNA"/>
</dbReference>
<accession>A0A8J3HCR9</accession>